<gene>
    <name evidence="1" type="ORF">Indivirus_5_24</name>
</gene>
<name>A0A1V0SDY1_9VIRU</name>
<reference evidence="1" key="1">
    <citation type="journal article" date="2017" name="Science">
        <title>Giant viruses with an expanded complement of translation system components.</title>
        <authorList>
            <person name="Schulz F."/>
            <person name="Yutin N."/>
            <person name="Ivanova N.N."/>
            <person name="Ortega D.R."/>
            <person name="Lee T.K."/>
            <person name="Vierheilig J."/>
            <person name="Daims H."/>
            <person name="Horn M."/>
            <person name="Wagner M."/>
            <person name="Jensen G.J."/>
            <person name="Kyrpides N.C."/>
            <person name="Koonin E.V."/>
            <person name="Woyke T."/>
        </authorList>
    </citation>
    <scope>NUCLEOTIDE SEQUENCE</scope>
    <source>
        <strain evidence="1">ILV1</strain>
    </source>
</reference>
<accession>A0A1V0SDY1</accession>
<protein>
    <submittedName>
        <fullName evidence="1">Uncharacterized protein</fullName>
    </submittedName>
</protein>
<sequence length="332" mass="38779">MNKIALVKYEYKYLKYKYKYLSYKKHQSGGNINGLIDGTDTSDIVITDNEIWYYAIGGHCDDVHPEDTPAIKEEKELCLFQQIPTFLRNIDTYKVNIVLIDELFSGSETQNTNYKNNFKTILDGNIETQHNNYFKIKNYNIYIIKSKFEFTLKFKDHILEVERKGGINIMVNFVKFRLSNDFNAPKFDPYFDNLIINKNSEILKFFLDDNVKNTRLLLEWLGYSSERGTNEKALTGHYMKRSAIYEWSQYLVNYANILGMKVLNASVALNRDLSPGKSINELTKKLATERNFFVIPFTNKKFSNDDGISHFNEVAIKYIKIIKDADKLIIIN</sequence>
<evidence type="ECO:0000313" key="1">
    <source>
        <dbReference type="EMBL" id="ARF09901.1"/>
    </source>
</evidence>
<dbReference type="EMBL" id="KY684089">
    <property type="protein sequence ID" value="ARF09901.1"/>
    <property type="molecule type" value="Genomic_DNA"/>
</dbReference>
<proteinExistence type="predicted"/>
<organism evidence="1">
    <name type="scientific">Indivirus ILV1</name>
    <dbReference type="NCBI Taxonomy" id="1977633"/>
    <lineage>
        <taxon>Viruses</taxon>
        <taxon>Varidnaviria</taxon>
        <taxon>Bamfordvirae</taxon>
        <taxon>Nucleocytoviricota</taxon>
        <taxon>Megaviricetes</taxon>
        <taxon>Imitervirales</taxon>
        <taxon>Mimiviridae</taxon>
        <taxon>Klosneuvirinae</taxon>
        <taxon>Indivirus</taxon>
    </lineage>
</organism>